<dbReference type="InterPro" id="IPR001902">
    <property type="entry name" value="SLC26A/SulP_fam"/>
</dbReference>
<dbReference type="InterPro" id="IPR036513">
    <property type="entry name" value="STAS_dom_sf"/>
</dbReference>
<proteinExistence type="predicted"/>
<feature type="transmembrane region" description="Helical" evidence="5">
    <location>
        <begin position="188"/>
        <end position="204"/>
    </location>
</feature>
<reference evidence="8" key="1">
    <citation type="submission" date="2017-08" db="EMBL/GenBank/DDBJ databases">
        <authorList>
            <person name="Varghese N."/>
            <person name="Submissions S."/>
        </authorList>
    </citation>
    <scope>NUCLEOTIDE SEQUENCE [LARGE SCALE GENOMIC DNA]</scope>
    <source>
        <strain evidence="8">JA276</strain>
    </source>
</reference>
<feature type="transmembrane region" description="Helical" evidence="5">
    <location>
        <begin position="80"/>
        <end position="105"/>
    </location>
</feature>
<organism evidence="7 8">
    <name type="scientific">Rhodobacter maris</name>
    <dbReference type="NCBI Taxonomy" id="446682"/>
    <lineage>
        <taxon>Bacteria</taxon>
        <taxon>Pseudomonadati</taxon>
        <taxon>Pseudomonadota</taxon>
        <taxon>Alphaproteobacteria</taxon>
        <taxon>Rhodobacterales</taxon>
        <taxon>Rhodobacter group</taxon>
        <taxon>Rhodobacter</taxon>
    </lineage>
</organism>
<feature type="domain" description="STAS" evidence="6">
    <location>
        <begin position="420"/>
        <end position="536"/>
    </location>
</feature>
<dbReference type="Gene3D" id="3.30.750.24">
    <property type="entry name" value="STAS domain"/>
    <property type="match status" value="1"/>
</dbReference>
<evidence type="ECO:0000256" key="5">
    <source>
        <dbReference type="SAM" id="Phobius"/>
    </source>
</evidence>
<evidence type="ECO:0000256" key="1">
    <source>
        <dbReference type="ARBA" id="ARBA00004141"/>
    </source>
</evidence>
<dbReference type="SUPFAM" id="SSF52091">
    <property type="entry name" value="SpoIIaa-like"/>
    <property type="match status" value="1"/>
</dbReference>
<feature type="transmembrane region" description="Helical" evidence="5">
    <location>
        <begin position="111"/>
        <end position="132"/>
    </location>
</feature>
<accession>A0A285RFE2</accession>
<dbReference type="GO" id="GO:0016020">
    <property type="term" value="C:membrane"/>
    <property type="evidence" value="ECO:0007669"/>
    <property type="project" value="UniProtKB-SubCell"/>
</dbReference>
<evidence type="ECO:0000256" key="4">
    <source>
        <dbReference type="ARBA" id="ARBA00023136"/>
    </source>
</evidence>
<dbReference type="OrthoDB" id="9769739at2"/>
<keyword evidence="4 5" id="KW-0472">Membrane</keyword>
<keyword evidence="2 5" id="KW-0812">Transmembrane</keyword>
<feature type="transmembrane region" description="Helical" evidence="5">
    <location>
        <begin position="224"/>
        <end position="250"/>
    </location>
</feature>
<dbReference type="PANTHER" id="PTHR11814">
    <property type="entry name" value="SULFATE TRANSPORTER"/>
    <property type="match status" value="1"/>
</dbReference>
<gene>
    <name evidence="7" type="ORF">SAMN05877831_10156</name>
</gene>
<dbReference type="EMBL" id="OBMT01000001">
    <property type="protein sequence ID" value="SOB92771.1"/>
    <property type="molecule type" value="Genomic_DNA"/>
</dbReference>
<evidence type="ECO:0000256" key="3">
    <source>
        <dbReference type="ARBA" id="ARBA00022989"/>
    </source>
</evidence>
<evidence type="ECO:0000313" key="8">
    <source>
        <dbReference type="Proteomes" id="UP000219111"/>
    </source>
</evidence>
<feature type="transmembrane region" description="Helical" evidence="5">
    <location>
        <begin position="304"/>
        <end position="323"/>
    </location>
</feature>
<dbReference type="RefSeq" id="WP_097068119.1">
    <property type="nucleotide sequence ID" value="NZ_OBMT01000001.1"/>
</dbReference>
<feature type="transmembrane region" description="Helical" evidence="5">
    <location>
        <begin position="330"/>
        <end position="348"/>
    </location>
</feature>
<keyword evidence="3 5" id="KW-1133">Transmembrane helix</keyword>
<dbReference type="PROSITE" id="PS50801">
    <property type="entry name" value="STAS"/>
    <property type="match status" value="1"/>
</dbReference>
<evidence type="ECO:0000259" key="6">
    <source>
        <dbReference type="PROSITE" id="PS50801"/>
    </source>
</evidence>
<dbReference type="AlphaFoldDB" id="A0A285RFE2"/>
<feature type="transmembrane region" description="Helical" evidence="5">
    <location>
        <begin position="368"/>
        <end position="392"/>
    </location>
</feature>
<dbReference type="GO" id="GO:0055085">
    <property type="term" value="P:transmembrane transport"/>
    <property type="evidence" value="ECO:0007669"/>
    <property type="project" value="InterPro"/>
</dbReference>
<evidence type="ECO:0000313" key="7">
    <source>
        <dbReference type="EMBL" id="SOB92771.1"/>
    </source>
</evidence>
<dbReference type="Pfam" id="PF00916">
    <property type="entry name" value="Sulfate_transp"/>
    <property type="match status" value="1"/>
</dbReference>
<dbReference type="Proteomes" id="UP000219111">
    <property type="component" value="Unassembled WGS sequence"/>
</dbReference>
<comment type="subcellular location">
    <subcellularLocation>
        <location evidence="1">Membrane</location>
        <topology evidence="1">Multi-pass membrane protein</topology>
    </subcellularLocation>
</comment>
<name>A0A285RFE2_9RHOB</name>
<evidence type="ECO:0000256" key="2">
    <source>
        <dbReference type="ARBA" id="ARBA00022692"/>
    </source>
</evidence>
<keyword evidence="8" id="KW-1185">Reference proteome</keyword>
<protein>
    <submittedName>
        <fullName evidence="7">MFS superfamily sulfate permease-like transporter</fullName>
    </submittedName>
</protein>
<feature type="transmembrane region" description="Helical" evidence="5">
    <location>
        <begin position="271"/>
        <end position="292"/>
    </location>
</feature>
<dbReference type="InterPro" id="IPR002645">
    <property type="entry name" value="STAS_dom"/>
</dbReference>
<sequence>MRLFTTLRGASLRHDLIAALTLAALALPEQLATARLAGLPAAQGIAVFAIASLVMVLLARDRVLSIGADSSTAPIIATALVAAAVPGSAALLAALVGGILCAVALLKLEGIARLLSLPVAAGMMGGIALHILVGRLPGALGLAVTAGSPLATLGSVWQAADAIRIAPLALTLLVAALCLAGRAVSTRFPAALVALGAAVALAAWQDPDASIWPRVETLGNSWGLAPPSFSADAVLSLLPVALVIAFLCLFQTTAILREGHSDAPSDRRNAIGALGVSNLAAAAIGGFAVNASPPRTAILRDAGATSQLAGLGAAVIALGVLGLAPEVLTLVPSAALAGILVFVALHVFPWRSFVMLSRHSRAEAGIALTTTALVTVLPLQTGLPLAILLSFLHATMPLFATQVVRLSQVPGTTIWWHRPAAEGAEGAPGLLVLGLTAPMNFVTAEGIVAEIRAFVACAPERPTLLVLECAGLLSLDLTGAAALKALIEESRSAGTTVALARVESDRALAQLAQGGVLEVLGTDRVFDSVAEAVGALKTLAPQEPSALFPGI</sequence>
<feature type="transmembrane region" description="Helical" evidence="5">
    <location>
        <begin position="163"/>
        <end position="181"/>
    </location>
</feature>
<dbReference type="InterPro" id="IPR011547">
    <property type="entry name" value="SLC26A/SulP_dom"/>
</dbReference>
<dbReference type="CDD" id="cd07042">
    <property type="entry name" value="STAS_SulP_like_sulfate_transporter"/>
    <property type="match status" value="1"/>
</dbReference>
<feature type="transmembrane region" description="Helical" evidence="5">
    <location>
        <begin position="41"/>
        <end position="59"/>
    </location>
</feature>
<dbReference type="Pfam" id="PF01740">
    <property type="entry name" value="STAS"/>
    <property type="match status" value="1"/>
</dbReference>